<evidence type="ECO:0000313" key="2">
    <source>
        <dbReference type="Proteomes" id="UP000003094"/>
    </source>
</evidence>
<dbReference type="Proteomes" id="UP000003094">
    <property type="component" value="Unassembled WGS sequence"/>
</dbReference>
<comment type="caution">
    <text evidence="1">The sequence shown here is derived from an EMBL/GenBank/DDBJ whole genome shotgun (WGS) entry which is preliminary data.</text>
</comment>
<evidence type="ECO:0000313" key="1">
    <source>
        <dbReference type="EMBL" id="EFU40824.1"/>
    </source>
</evidence>
<organism evidence="1 2">
    <name type="scientific">Paenibacillus vortex V453</name>
    <dbReference type="NCBI Taxonomy" id="715225"/>
    <lineage>
        <taxon>Bacteria</taxon>
        <taxon>Bacillati</taxon>
        <taxon>Bacillota</taxon>
        <taxon>Bacilli</taxon>
        <taxon>Bacillales</taxon>
        <taxon>Paenibacillaceae</taxon>
        <taxon>Paenibacillus</taxon>
    </lineage>
</organism>
<proteinExistence type="predicted"/>
<protein>
    <submittedName>
        <fullName evidence="1">Uncharacterized protein</fullName>
    </submittedName>
</protein>
<dbReference type="EMBL" id="ADHJ01000025">
    <property type="protein sequence ID" value="EFU40824.1"/>
    <property type="molecule type" value="Genomic_DNA"/>
</dbReference>
<name>A0A2R9STX4_9BACL</name>
<gene>
    <name evidence="1" type="ORF">PVOR_18209</name>
</gene>
<accession>A0A2R9STX4</accession>
<keyword evidence="2" id="KW-1185">Reference proteome</keyword>
<dbReference type="KEGG" id="pvo:PVOR_18209"/>
<reference evidence="1 2" key="1">
    <citation type="journal article" date="2010" name="BMC Genomics">
        <title>Genome sequence of the pattern forming Paenibacillus vortex bacterium reveals potential for thriving in complex environments.</title>
        <authorList>
            <person name="Sirota-Madi A."/>
            <person name="Olender T."/>
            <person name="Helman Y."/>
            <person name="Ingham C."/>
            <person name="Brainis I."/>
            <person name="Roth D."/>
            <person name="Hagi E."/>
            <person name="Brodsky L."/>
            <person name="Leshkowitz D."/>
            <person name="Galatenko V."/>
            <person name="Nikolaev V."/>
            <person name="Mugasimangalam R.C."/>
            <person name="Bransburg-Zabary S."/>
            <person name="Gutnick D.L."/>
            <person name="Lancet D."/>
            <person name="Ben-Jacob E."/>
        </authorList>
    </citation>
    <scope>NUCLEOTIDE SEQUENCE [LARGE SCALE GENOMIC DNA]</scope>
    <source>
        <strain evidence="1 2">V453</strain>
    </source>
</reference>
<sequence length="365" mass="43194">MYGSWVITQKPEGGESMRAVQLPISNPPLKGFLRWAYTLSITSIHEETIPWYYSNFIQLSCKKTFLEDGGQFYFDFFRGKPNELNFNNPFLLTCSVNYTILEFLPLDAWPQFFADQIRSGYYCVVFLDESRLSPAAAYQKEPFPHHLFLYGFDLDQAIFDASMFDHTGVYRNLQIPFTEFQDAVHSMRHLLKEGVTADHHTYFYKYEPHSPYPFDRTAAIDQLRDYLNGETHLNRINYNPDEEQAFGLKVYDYLQMYFDAVESNDSRLGDRSDVRHLHVLWEHKKMMSERIDYLVDEGIIPYDEELADGYRDITKSAMKLRDQYIRHEIRADKDVFERLRLRFDQFRKEEPVLLQKLIALLEGST</sequence>
<dbReference type="AlphaFoldDB" id="A0A2R9STX4"/>